<organism evidence="1 2">
    <name type="scientific">Romanomermis culicivorax</name>
    <name type="common">Nematode worm</name>
    <dbReference type="NCBI Taxonomy" id="13658"/>
    <lineage>
        <taxon>Eukaryota</taxon>
        <taxon>Metazoa</taxon>
        <taxon>Ecdysozoa</taxon>
        <taxon>Nematoda</taxon>
        <taxon>Enoplea</taxon>
        <taxon>Dorylaimia</taxon>
        <taxon>Mermithida</taxon>
        <taxon>Mermithoidea</taxon>
        <taxon>Mermithidae</taxon>
        <taxon>Romanomermis</taxon>
    </lineage>
</organism>
<sequence length="72" mass="7794">MVKLRSGGILPTASIYIFFLLSYKSRSAENGQYFDCTVDLPDGRVRRALLRAAGGSVGFVLGICDYNGPGYV</sequence>
<name>A0A915IBU2_ROMCU</name>
<dbReference type="WBParaSite" id="nRc.2.0.1.t11357-RA">
    <property type="protein sequence ID" value="nRc.2.0.1.t11357-RA"/>
    <property type="gene ID" value="nRc.2.0.1.g11357"/>
</dbReference>
<evidence type="ECO:0000313" key="1">
    <source>
        <dbReference type="Proteomes" id="UP000887565"/>
    </source>
</evidence>
<protein>
    <submittedName>
        <fullName evidence="2">Uncharacterized protein</fullName>
    </submittedName>
</protein>
<keyword evidence="1" id="KW-1185">Reference proteome</keyword>
<reference evidence="2" key="1">
    <citation type="submission" date="2022-11" db="UniProtKB">
        <authorList>
            <consortium name="WormBaseParasite"/>
        </authorList>
    </citation>
    <scope>IDENTIFICATION</scope>
</reference>
<proteinExistence type="predicted"/>
<dbReference type="AlphaFoldDB" id="A0A915IBU2"/>
<accession>A0A915IBU2</accession>
<evidence type="ECO:0000313" key="2">
    <source>
        <dbReference type="WBParaSite" id="nRc.2.0.1.t11357-RA"/>
    </source>
</evidence>
<dbReference type="Proteomes" id="UP000887565">
    <property type="component" value="Unplaced"/>
</dbReference>